<feature type="non-terminal residue" evidence="2">
    <location>
        <position position="1"/>
    </location>
</feature>
<evidence type="ECO:0000313" key="2">
    <source>
        <dbReference type="EMBL" id="MBW7459371.1"/>
    </source>
</evidence>
<sequence>MLRLGPDAQKANPQIGSRLRIIPNHICSTVNLHNKVFFKNGPEFEEMAVLGRGMLE</sequence>
<dbReference type="Proteomes" id="UP001519887">
    <property type="component" value="Unassembled WGS sequence"/>
</dbReference>
<dbReference type="EMBL" id="JAHZIK010001609">
    <property type="protein sequence ID" value="MBW7459371.1"/>
    <property type="molecule type" value="Genomic_DNA"/>
</dbReference>
<accession>A0ABS7CEL0</accession>
<evidence type="ECO:0000259" key="1">
    <source>
        <dbReference type="Pfam" id="PF14031"/>
    </source>
</evidence>
<feature type="domain" description="D-serine dehydratase-like" evidence="1">
    <location>
        <begin position="7"/>
        <end position="37"/>
    </location>
</feature>
<dbReference type="InterPro" id="IPR042208">
    <property type="entry name" value="D-ser_dehydrat-like_sf"/>
</dbReference>
<dbReference type="Gene3D" id="2.40.37.20">
    <property type="entry name" value="D-serine dehydratase-like domain"/>
    <property type="match status" value="1"/>
</dbReference>
<proteinExistence type="predicted"/>
<organism evidence="2 3">
    <name type="scientific">Paenibacillus sepulcri</name>
    <dbReference type="NCBI Taxonomy" id="359917"/>
    <lineage>
        <taxon>Bacteria</taxon>
        <taxon>Bacillati</taxon>
        <taxon>Bacillota</taxon>
        <taxon>Bacilli</taxon>
        <taxon>Bacillales</taxon>
        <taxon>Paenibacillaceae</taxon>
        <taxon>Paenibacillus</taxon>
    </lineage>
</organism>
<dbReference type="Pfam" id="PF14031">
    <property type="entry name" value="D-ser_dehydrat"/>
    <property type="match status" value="1"/>
</dbReference>
<evidence type="ECO:0000313" key="3">
    <source>
        <dbReference type="Proteomes" id="UP001519887"/>
    </source>
</evidence>
<dbReference type="InterPro" id="IPR026956">
    <property type="entry name" value="D-ser_dehydrat-like_dom"/>
</dbReference>
<name>A0ABS7CEL0_9BACL</name>
<keyword evidence="3" id="KW-1185">Reference proteome</keyword>
<reference evidence="2 3" key="1">
    <citation type="submission" date="2021-07" db="EMBL/GenBank/DDBJ databases">
        <title>Paenibacillus radiodurans sp. nov., isolated from the southeastern edge of Tengger Desert.</title>
        <authorList>
            <person name="Zhang G."/>
        </authorList>
    </citation>
    <scope>NUCLEOTIDE SEQUENCE [LARGE SCALE GENOMIC DNA]</scope>
    <source>
        <strain evidence="2 3">CCM 7311</strain>
    </source>
</reference>
<gene>
    <name evidence="2" type="ORF">K0U00_35485</name>
</gene>
<protein>
    <submittedName>
        <fullName evidence="2">Amino acid aldolase</fullName>
    </submittedName>
</protein>
<comment type="caution">
    <text evidence="2">The sequence shown here is derived from an EMBL/GenBank/DDBJ whole genome shotgun (WGS) entry which is preliminary data.</text>
</comment>